<sequence>MNKKKHIIFLVISSFILIADIYFNIFSKDIKRLNFWIFLIIALWFTLKLKSNKKAS</sequence>
<keyword evidence="1" id="KW-0472">Membrane</keyword>
<name>A0ABU1Y6K8_9FLAO</name>
<protein>
    <submittedName>
        <fullName evidence="2">Uncharacterized protein</fullName>
    </submittedName>
</protein>
<reference evidence="2 3" key="1">
    <citation type="submission" date="2023-07" db="EMBL/GenBank/DDBJ databases">
        <title>Sorghum-associated microbial communities from plants grown in Nebraska, USA.</title>
        <authorList>
            <person name="Schachtman D."/>
        </authorList>
    </citation>
    <scope>NUCLEOTIDE SEQUENCE [LARGE SCALE GENOMIC DNA]</scope>
    <source>
        <strain evidence="2 3">4129</strain>
    </source>
</reference>
<evidence type="ECO:0000313" key="3">
    <source>
        <dbReference type="Proteomes" id="UP001269081"/>
    </source>
</evidence>
<evidence type="ECO:0000256" key="1">
    <source>
        <dbReference type="SAM" id="Phobius"/>
    </source>
</evidence>
<dbReference type="EMBL" id="JAVDWQ010000004">
    <property type="protein sequence ID" value="MDR7209773.1"/>
    <property type="molecule type" value="Genomic_DNA"/>
</dbReference>
<organism evidence="2 3">
    <name type="scientific">Flavobacterium piscis</name>
    <dbReference type="NCBI Taxonomy" id="1114874"/>
    <lineage>
        <taxon>Bacteria</taxon>
        <taxon>Pseudomonadati</taxon>
        <taxon>Bacteroidota</taxon>
        <taxon>Flavobacteriia</taxon>
        <taxon>Flavobacteriales</taxon>
        <taxon>Flavobacteriaceae</taxon>
        <taxon>Flavobacterium</taxon>
    </lineage>
</organism>
<feature type="transmembrane region" description="Helical" evidence="1">
    <location>
        <begin position="33"/>
        <end position="49"/>
    </location>
</feature>
<evidence type="ECO:0000313" key="2">
    <source>
        <dbReference type="EMBL" id="MDR7209773.1"/>
    </source>
</evidence>
<accession>A0ABU1Y6K8</accession>
<keyword evidence="3" id="KW-1185">Reference proteome</keyword>
<gene>
    <name evidence="2" type="ORF">J2W48_001711</name>
</gene>
<dbReference type="Proteomes" id="UP001269081">
    <property type="component" value="Unassembled WGS sequence"/>
</dbReference>
<proteinExistence type="predicted"/>
<keyword evidence="1" id="KW-0812">Transmembrane</keyword>
<feature type="transmembrane region" description="Helical" evidence="1">
    <location>
        <begin position="7"/>
        <end position="27"/>
    </location>
</feature>
<comment type="caution">
    <text evidence="2">The sequence shown here is derived from an EMBL/GenBank/DDBJ whole genome shotgun (WGS) entry which is preliminary data.</text>
</comment>
<keyword evidence="1" id="KW-1133">Transmembrane helix</keyword>